<keyword evidence="2" id="KW-1185">Reference proteome</keyword>
<dbReference type="OrthoDB" id="5597089at2"/>
<dbReference type="InterPro" id="IPR021936">
    <property type="entry name" value="DUF3549"/>
</dbReference>
<dbReference type="RefSeq" id="WP_104484817.1">
    <property type="nucleotide sequence ID" value="NZ_BMYB01000019.1"/>
</dbReference>
<accession>A0A2P5TRI6</accession>
<dbReference type="Proteomes" id="UP000242231">
    <property type="component" value="Unassembled WGS sequence"/>
</dbReference>
<comment type="caution">
    <text evidence="1">The sequence shown here is derived from an EMBL/GenBank/DDBJ whole genome shotgun (WGS) entry which is preliminary data.</text>
</comment>
<evidence type="ECO:0000313" key="1">
    <source>
        <dbReference type="EMBL" id="PPL18439.1"/>
    </source>
</evidence>
<organism evidence="1 2">
    <name type="scientific">Oceanisphaera arctica</name>
    <dbReference type="NCBI Taxonomy" id="641510"/>
    <lineage>
        <taxon>Bacteria</taxon>
        <taxon>Pseudomonadati</taxon>
        <taxon>Pseudomonadota</taxon>
        <taxon>Gammaproteobacteria</taxon>
        <taxon>Aeromonadales</taxon>
        <taxon>Aeromonadaceae</taxon>
        <taxon>Oceanisphaera</taxon>
    </lineage>
</organism>
<proteinExistence type="predicted"/>
<name>A0A2P5TRI6_9GAMM</name>
<evidence type="ECO:0000313" key="2">
    <source>
        <dbReference type="Proteomes" id="UP000242231"/>
    </source>
</evidence>
<evidence type="ECO:0008006" key="3">
    <source>
        <dbReference type="Google" id="ProtNLM"/>
    </source>
</evidence>
<dbReference type="Pfam" id="PF12069">
    <property type="entry name" value="DUF3549"/>
    <property type="match status" value="1"/>
</dbReference>
<dbReference type="AlphaFoldDB" id="A0A2P5TRI6"/>
<reference evidence="2" key="1">
    <citation type="submission" date="2016-11" db="EMBL/GenBank/DDBJ databases">
        <authorList>
            <person name="Sisinthy S."/>
            <person name="Ara S."/>
            <person name="Gundlapally S.R."/>
        </authorList>
    </citation>
    <scope>NUCLEOTIDE SEQUENCE [LARGE SCALE GENOMIC DNA]</scope>
    <source>
        <strain evidence="2">V1-41</strain>
    </source>
</reference>
<gene>
    <name evidence="1" type="ORF">UN63_00395</name>
</gene>
<sequence>MQIDTLSEFLTQAGTEFRLYDLGRRLQPLDRDDFAAIEAGQRPYPWPLQRHAWLAVCYWQRQSQPQPYVWFLKLPLDERGLFNNAAVKHFLAALVEQLGQDPSAPLSDEQQERLAQTPFTFQPAQDKLAAFHARLHLELELPPSAFYQGVLDYLAAPDQHDWQQLGLQGLADVAARLNKDTPLSEQLASRLFNLPQPVQLALLNQCEHHPQSTALTDRLLDGISTELEHQSADQERIALLLRATAGCAPFEARRQKIATLLTLTPSQPLMLSLAARLWQELTDETLLLNYLEQLAEHHGELFNGLFAELVSIPALRPLILTNLHNPALSVPLKNAIGTLFSDSASSSSPLASDRD</sequence>
<dbReference type="EMBL" id="MPZM01000001">
    <property type="protein sequence ID" value="PPL18439.1"/>
    <property type="molecule type" value="Genomic_DNA"/>
</dbReference>
<protein>
    <recommendedName>
        <fullName evidence="3">DUF3549 domain-containing protein</fullName>
    </recommendedName>
</protein>